<dbReference type="Proteomes" id="UP001165960">
    <property type="component" value="Unassembled WGS sequence"/>
</dbReference>
<name>A0ACC2S481_9FUNG</name>
<evidence type="ECO:0000313" key="2">
    <source>
        <dbReference type="Proteomes" id="UP001165960"/>
    </source>
</evidence>
<comment type="caution">
    <text evidence="1">The sequence shown here is derived from an EMBL/GenBank/DDBJ whole genome shotgun (WGS) entry which is preliminary data.</text>
</comment>
<evidence type="ECO:0000313" key="1">
    <source>
        <dbReference type="EMBL" id="KAJ9057125.1"/>
    </source>
</evidence>
<reference evidence="1" key="1">
    <citation type="submission" date="2022-04" db="EMBL/GenBank/DDBJ databases">
        <title>Genome of the entomopathogenic fungus Entomophthora muscae.</title>
        <authorList>
            <person name="Elya C."/>
            <person name="Lovett B.R."/>
            <person name="Lee E."/>
            <person name="Macias A.M."/>
            <person name="Hajek A.E."/>
            <person name="De Bivort B.L."/>
            <person name="Kasson M.T."/>
            <person name="De Fine Licht H.H."/>
            <person name="Stajich J.E."/>
        </authorList>
    </citation>
    <scope>NUCLEOTIDE SEQUENCE</scope>
    <source>
        <strain evidence="1">Berkeley</strain>
    </source>
</reference>
<protein>
    <submittedName>
        <fullName evidence="1">Uncharacterized protein</fullName>
    </submittedName>
</protein>
<sequence>MSRIPITKPGICQSRLTATRLPPASQALTGKPAARHPPTSPAHQPPRAQPTLYSSQSEDSKVCVQ</sequence>
<gene>
    <name evidence="1" type="ORF">DSO57_1025557</name>
</gene>
<accession>A0ACC2S481</accession>
<organism evidence="1 2">
    <name type="scientific">Entomophthora muscae</name>
    <dbReference type="NCBI Taxonomy" id="34485"/>
    <lineage>
        <taxon>Eukaryota</taxon>
        <taxon>Fungi</taxon>
        <taxon>Fungi incertae sedis</taxon>
        <taxon>Zoopagomycota</taxon>
        <taxon>Entomophthoromycotina</taxon>
        <taxon>Entomophthoromycetes</taxon>
        <taxon>Entomophthorales</taxon>
        <taxon>Entomophthoraceae</taxon>
        <taxon>Entomophthora</taxon>
    </lineage>
</organism>
<proteinExistence type="predicted"/>
<keyword evidence="2" id="KW-1185">Reference proteome</keyword>
<dbReference type="EMBL" id="QTSX02005824">
    <property type="protein sequence ID" value="KAJ9057125.1"/>
    <property type="molecule type" value="Genomic_DNA"/>
</dbReference>